<proteinExistence type="predicted"/>
<reference evidence="3 4" key="1">
    <citation type="submission" date="2019-07" db="EMBL/GenBank/DDBJ databases">
        <title>Hymenobacter sp. straun FUR1 Genome sequencing and assembly.</title>
        <authorList>
            <person name="Chhetri G."/>
        </authorList>
    </citation>
    <scope>NUCLEOTIDE SEQUENCE [LARGE SCALE GENOMIC DNA]</scope>
    <source>
        <strain evidence="3 4">Fur1</strain>
    </source>
</reference>
<sequence>MGEKSRAKGKPPGEARGQVSNKFLYLGCPPEVTKTSTPRLPVMPPTSLFSSVMSDTTNVLTPEHPILPQLTQRRSPRAYTNQPVPAEALEQLFTAAGSAASCFGEQPWRYLVGNKEKHPEAFDKILHSMGEFNQVWAKEAPVLVASIAKKTFSHDSNPNAWAKHDVGQATATLAIQAVELGLQIHQMAGFSQDALRTAFNIPADYDLVAVFTVGYPAPADAVPDSLRERELAPRTRKPLTEFVFEGGWPLPTTERYDQAPV</sequence>
<dbReference type="InterPro" id="IPR000415">
    <property type="entry name" value="Nitroreductase-like"/>
</dbReference>
<evidence type="ECO:0000256" key="1">
    <source>
        <dbReference type="SAM" id="MobiDB-lite"/>
    </source>
</evidence>
<gene>
    <name evidence="3" type="ORF">FNT36_05315</name>
</gene>
<feature type="domain" description="Nitroreductase" evidence="2">
    <location>
        <begin position="71"/>
        <end position="215"/>
    </location>
</feature>
<dbReference type="SUPFAM" id="SSF55469">
    <property type="entry name" value="FMN-dependent nitroreductase-like"/>
    <property type="match status" value="1"/>
</dbReference>
<dbReference type="Pfam" id="PF00881">
    <property type="entry name" value="Nitroreductase"/>
    <property type="match status" value="1"/>
</dbReference>
<dbReference type="Proteomes" id="UP000317624">
    <property type="component" value="Unassembled WGS sequence"/>
</dbReference>
<dbReference type="Gene3D" id="3.40.109.10">
    <property type="entry name" value="NADH Oxidase"/>
    <property type="match status" value="1"/>
</dbReference>
<evidence type="ECO:0000313" key="3">
    <source>
        <dbReference type="EMBL" id="TVT43508.1"/>
    </source>
</evidence>
<name>A0A558C406_9BACT</name>
<dbReference type="PANTHER" id="PTHR23026">
    <property type="entry name" value="NADPH NITROREDUCTASE"/>
    <property type="match status" value="1"/>
</dbReference>
<accession>A0A558C406</accession>
<dbReference type="InterPro" id="IPR050627">
    <property type="entry name" value="Nitroreductase/BluB"/>
</dbReference>
<dbReference type="EMBL" id="VMRJ01000001">
    <property type="protein sequence ID" value="TVT43508.1"/>
    <property type="molecule type" value="Genomic_DNA"/>
</dbReference>
<organism evidence="3 4">
    <name type="scientific">Hymenobacter setariae</name>
    <dbReference type="NCBI Taxonomy" id="2594794"/>
    <lineage>
        <taxon>Bacteria</taxon>
        <taxon>Pseudomonadati</taxon>
        <taxon>Bacteroidota</taxon>
        <taxon>Cytophagia</taxon>
        <taxon>Cytophagales</taxon>
        <taxon>Hymenobacteraceae</taxon>
        <taxon>Hymenobacter</taxon>
    </lineage>
</organism>
<protein>
    <submittedName>
        <fullName evidence="3">Nitroreductase family protein</fullName>
    </submittedName>
</protein>
<feature type="region of interest" description="Disordered" evidence="1">
    <location>
        <begin position="1"/>
        <end position="20"/>
    </location>
</feature>
<dbReference type="OrthoDB" id="9802510at2"/>
<dbReference type="InterPro" id="IPR029479">
    <property type="entry name" value="Nitroreductase"/>
</dbReference>
<dbReference type="PANTHER" id="PTHR23026:SF100">
    <property type="entry name" value="NITROREDUCTASE"/>
    <property type="match status" value="1"/>
</dbReference>
<dbReference type="CDD" id="cd02138">
    <property type="entry name" value="TdsD-like"/>
    <property type="match status" value="1"/>
</dbReference>
<evidence type="ECO:0000259" key="2">
    <source>
        <dbReference type="Pfam" id="PF00881"/>
    </source>
</evidence>
<dbReference type="GO" id="GO:0016491">
    <property type="term" value="F:oxidoreductase activity"/>
    <property type="evidence" value="ECO:0007669"/>
    <property type="project" value="InterPro"/>
</dbReference>
<comment type="caution">
    <text evidence="3">The sequence shown here is derived from an EMBL/GenBank/DDBJ whole genome shotgun (WGS) entry which is preliminary data.</text>
</comment>
<dbReference type="AlphaFoldDB" id="A0A558C406"/>
<keyword evidence="4" id="KW-1185">Reference proteome</keyword>
<evidence type="ECO:0000313" key="4">
    <source>
        <dbReference type="Proteomes" id="UP000317624"/>
    </source>
</evidence>